<dbReference type="OrthoDB" id="5428787at2759"/>
<dbReference type="Proteomes" id="UP000722485">
    <property type="component" value="Unassembled WGS sequence"/>
</dbReference>
<name>A0A9P5HGA9_9HYPO</name>
<feature type="signal peptide" evidence="2">
    <location>
        <begin position="1"/>
        <end position="19"/>
    </location>
</feature>
<gene>
    <name evidence="3" type="ORF">G7Z17_g1279</name>
</gene>
<reference evidence="3" key="1">
    <citation type="submission" date="2020-03" db="EMBL/GenBank/DDBJ databases">
        <title>Draft Genome Sequence of Cylindrodendrum hubeiense.</title>
        <authorList>
            <person name="Buettner E."/>
            <person name="Kellner H."/>
        </authorList>
    </citation>
    <scope>NUCLEOTIDE SEQUENCE</scope>
    <source>
        <strain evidence="3">IHI 201604</strain>
    </source>
</reference>
<accession>A0A9P5HGA9</accession>
<evidence type="ECO:0000313" key="4">
    <source>
        <dbReference type="Proteomes" id="UP000722485"/>
    </source>
</evidence>
<keyword evidence="2" id="KW-0732">Signal</keyword>
<organism evidence="3 4">
    <name type="scientific">Cylindrodendrum hubeiense</name>
    <dbReference type="NCBI Taxonomy" id="595255"/>
    <lineage>
        <taxon>Eukaryota</taxon>
        <taxon>Fungi</taxon>
        <taxon>Dikarya</taxon>
        <taxon>Ascomycota</taxon>
        <taxon>Pezizomycotina</taxon>
        <taxon>Sordariomycetes</taxon>
        <taxon>Hypocreomycetidae</taxon>
        <taxon>Hypocreales</taxon>
        <taxon>Nectriaceae</taxon>
        <taxon>Cylindrodendrum</taxon>
    </lineage>
</organism>
<feature type="compositionally biased region" description="Low complexity" evidence="1">
    <location>
        <begin position="70"/>
        <end position="106"/>
    </location>
</feature>
<proteinExistence type="predicted"/>
<comment type="caution">
    <text evidence="3">The sequence shown here is derived from an EMBL/GenBank/DDBJ whole genome shotgun (WGS) entry which is preliminary data.</text>
</comment>
<evidence type="ECO:0000256" key="2">
    <source>
        <dbReference type="SAM" id="SignalP"/>
    </source>
</evidence>
<evidence type="ECO:0000256" key="1">
    <source>
        <dbReference type="SAM" id="MobiDB-lite"/>
    </source>
</evidence>
<sequence>MVSFKTLVIFLALGVDVLARDSYRPVTCSTKLDTKFMKHPSTKTRTNTVYATNTVKIYTHREVTITPKAESTTVSETSTTTTTTTAETETDTATVTETETSTESTTIITTSTDYITSTEYSTSTSTSTVPTPASFTPITQNTDYVAKRSLPCRAASKPDGNTLECKKDSEPDFGLHQYVQSVDCIRTLVRTVVKTVTVNGRPRTTTLAPQTETFTTTLIETATSTEYPADVSTTVTTSTSTTVTSTIESTETTSIVSTSTIETVVPAATPYYAACAADNIISTANGGKPITLIQASTGGSFQSIGSSQTAYSCCVLCQTKTNCLASILNGSSCYGLIRTTCTAGQLATDGYYTGSGTAFTISNGACGMIKNAGSL</sequence>
<dbReference type="EMBL" id="JAANBB010000010">
    <property type="protein sequence ID" value="KAF7556656.1"/>
    <property type="molecule type" value="Genomic_DNA"/>
</dbReference>
<keyword evidence="4" id="KW-1185">Reference proteome</keyword>
<evidence type="ECO:0008006" key="5">
    <source>
        <dbReference type="Google" id="ProtNLM"/>
    </source>
</evidence>
<protein>
    <recommendedName>
        <fullName evidence="5">Apple domain-containing protein</fullName>
    </recommendedName>
</protein>
<feature type="region of interest" description="Disordered" evidence="1">
    <location>
        <begin position="69"/>
        <end position="106"/>
    </location>
</feature>
<dbReference type="AlphaFoldDB" id="A0A9P5HGA9"/>
<evidence type="ECO:0000313" key="3">
    <source>
        <dbReference type="EMBL" id="KAF7556656.1"/>
    </source>
</evidence>
<feature type="chain" id="PRO_5040116364" description="Apple domain-containing protein" evidence="2">
    <location>
        <begin position="20"/>
        <end position="375"/>
    </location>
</feature>